<dbReference type="CDD" id="cd07344">
    <property type="entry name" value="M48_yhfN_like"/>
    <property type="match status" value="1"/>
</dbReference>
<evidence type="ECO:0000313" key="3">
    <source>
        <dbReference type="Proteomes" id="UP000007383"/>
    </source>
</evidence>
<dbReference type="RefSeq" id="WP_014454224.1">
    <property type="nucleotide sequence ID" value="NC_017098.1"/>
</dbReference>
<dbReference type="PATRIC" id="fig|889378.3.peg.120"/>
<dbReference type="Proteomes" id="UP000007383">
    <property type="component" value="Chromosome"/>
</dbReference>
<dbReference type="InterPro" id="IPR053136">
    <property type="entry name" value="UTP_pyrophosphatase-like"/>
</dbReference>
<dbReference type="KEGG" id="sfc:Spiaf_0117"/>
<gene>
    <name evidence="2" type="ordered locus">Spiaf_0117</name>
</gene>
<dbReference type="STRING" id="889378.Spiaf_0117"/>
<organism evidence="2 3">
    <name type="scientific">Spirochaeta africana (strain ATCC 700263 / DSM 8902 / Z-7692)</name>
    <dbReference type="NCBI Taxonomy" id="889378"/>
    <lineage>
        <taxon>Bacteria</taxon>
        <taxon>Pseudomonadati</taxon>
        <taxon>Spirochaetota</taxon>
        <taxon>Spirochaetia</taxon>
        <taxon>Spirochaetales</taxon>
        <taxon>Spirochaetaceae</taxon>
        <taxon>Spirochaeta</taxon>
    </lineage>
</organism>
<dbReference type="OrthoDB" id="9811177at2"/>
<sequence>MKNPESQQLIVAGVGIELLRKRVRNVNFRIYPPDGRVRVSAPLRMGEREIRRAVEAKLDWILRQRTRIAEQPRPPAMRLESGELHLVDGRRCRLEVVDLPGVSRAELLPGDVLRLQVPPETDAAGRLRVLEGWYRQRFTDRLPQLLARWEAVVGRRARDCRVRRMRTLWGSCSTGTGRIRLNLELARRSVRCQEYVLVHELTHLHERGHTRRFYALMDRFLPDWRERKRELEQHPLWRYHDESGVSAL</sequence>
<dbReference type="AlphaFoldDB" id="H9UFD3"/>
<evidence type="ECO:0000259" key="1">
    <source>
        <dbReference type="Pfam" id="PF01863"/>
    </source>
</evidence>
<dbReference type="InterPro" id="IPR002725">
    <property type="entry name" value="YgjP-like_metallopeptidase"/>
</dbReference>
<dbReference type="PANTHER" id="PTHR30399">
    <property type="entry name" value="UNCHARACTERIZED PROTEIN YGJP"/>
    <property type="match status" value="1"/>
</dbReference>
<dbReference type="EMBL" id="CP003282">
    <property type="protein sequence ID" value="AFG36226.1"/>
    <property type="molecule type" value="Genomic_DNA"/>
</dbReference>
<dbReference type="GO" id="GO:0016787">
    <property type="term" value="F:hydrolase activity"/>
    <property type="evidence" value="ECO:0007669"/>
    <property type="project" value="UniProtKB-KW"/>
</dbReference>
<accession>H9UFD3</accession>
<proteinExistence type="predicted"/>
<dbReference type="PANTHER" id="PTHR30399:SF1">
    <property type="entry name" value="UTP PYROPHOSPHATASE"/>
    <property type="match status" value="1"/>
</dbReference>
<dbReference type="Gene3D" id="3.30.2010.10">
    <property type="entry name" value="Metalloproteases ('zincins'), catalytic domain"/>
    <property type="match status" value="1"/>
</dbReference>
<dbReference type="eggNOG" id="COG1451">
    <property type="taxonomic scope" value="Bacteria"/>
</dbReference>
<name>H9UFD3_SPIAZ</name>
<protein>
    <submittedName>
        <fullName evidence="2">Putative metal-dependent hydrolase</fullName>
    </submittedName>
</protein>
<keyword evidence="2" id="KW-0378">Hydrolase</keyword>
<dbReference type="HOGENOM" id="CLU_065947_1_0_12"/>
<keyword evidence="3" id="KW-1185">Reference proteome</keyword>
<evidence type="ECO:0000313" key="2">
    <source>
        <dbReference type="EMBL" id="AFG36226.1"/>
    </source>
</evidence>
<reference evidence="3" key="1">
    <citation type="journal article" date="2013" name="Stand. Genomic Sci.">
        <title>Complete genome sequence of the halophilic bacterium Spirochaeta africana type strain (Z-7692(T)) from the alkaline Lake Magadi in the East African Rift.</title>
        <authorList>
            <person name="Liolos K."/>
            <person name="Abt B."/>
            <person name="Scheuner C."/>
            <person name="Teshima H."/>
            <person name="Held B."/>
            <person name="Lapidus A."/>
            <person name="Nolan M."/>
            <person name="Lucas S."/>
            <person name="Deshpande S."/>
            <person name="Cheng J.F."/>
            <person name="Tapia R."/>
            <person name="Goodwin L.A."/>
            <person name="Pitluck S."/>
            <person name="Pagani I."/>
            <person name="Ivanova N."/>
            <person name="Mavromatis K."/>
            <person name="Mikhailova N."/>
            <person name="Huntemann M."/>
            <person name="Pati A."/>
            <person name="Chen A."/>
            <person name="Palaniappan K."/>
            <person name="Land M."/>
            <person name="Rohde M."/>
            <person name="Tindall B.J."/>
            <person name="Detter J.C."/>
            <person name="Goker M."/>
            <person name="Bristow J."/>
            <person name="Eisen J.A."/>
            <person name="Markowitz V."/>
            <person name="Hugenholtz P."/>
            <person name="Woyke T."/>
            <person name="Klenk H.P."/>
            <person name="Kyrpides N.C."/>
        </authorList>
    </citation>
    <scope>NUCLEOTIDE SEQUENCE</scope>
    <source>
        <strain evidence="3">ATCC 700263 / DSM 8902 / Z-7692</strain>
    </source>
</reference>
<feature type="domain" description="YgjP-like metallopeptidase" evidence="1">
    <location>
        <begin position="27"/>
        <end position="234"/>
    </location>
</feature>
<dbReference type="Pfam" id="PF01863">
    <property type="entry name" value="YgjP-like"/>
    <property type="match status" value="1"/>
</dbReference>